<dbReference type="InterPro" id="IPR004401">
    <property type="entry name" value="YbaB/EbfC"/>
</dbReference>
<dbReference type="SUPFAM" id="SSF82607">
    <property type="entry name" value="YbaB-like"/>
    <property type="match status" value="1"/>
</dbReference>
<keyword evidence="5" id="KW-1185">Reference proteome</keyword>
<dbReference type="EMBL" id="CP018095">
    <property type="protein sequence ID" value="APF38663.1"/>
    <property type="molecule type" value="Genomic_DNA"/>
</dbReference>
<dbReference type="KEGG" id="cdq:BOQ54_16150"/>
<dbReference type="GO" id="GO:0043590">
    <property type="term" value="C:bacterial nucleoid"/>
    <property type="evidence" value="ECO:0007669"/>
    <property type="project" value="UniProtKB-UniRule"/>
</dbReference>
<dbReference type="GO" id="GO:0003677">
    <property type="term" value="F:DNA binding"/>
    <property type="evidence" value="ECO:0007669"/>
    <property type="project" value="UniProtKB-UniRule"/>
</dbReference>
<dbReference type="RefSeq" id="WP_055460167.1">
    <property type="nucleotide sequence ID" value="NZ_CP018095.1"/>
</dbReference>
<proteinExistence type="inferred from homology"/>
<organism evidence="4 5">
    <name type="scientific">Chelatococcus daeguensis</name>
    <dbReference type="NCBI Taxonomy" id="444444"/>
    <lineage>
        <taxon>Bacteria</taxon>
        <taxon>Pseudomonadati</taxon>
        <taxon>Pseudomonadota</taxon>
        <taxon>Alphaproteobacteria</taxon>
        <taxon>Hyphomicrobiales</taxon>
        <taxon>Chelatococcaceae</taxon>
        <taxon>Chelatococcus</taxon>
    </lineage>
</organism>
<dbReference type="AlphaFoldDB" id="A0AAC9NZZ7"/>
<comment type="subunit">
    <text evidence="2">Homodimer.</text>
</comment>
<evidence type="ECO:0000256" key="2">
    <source>
        <dbReference type="HAMAP-Rule" id="MF_00274"/>
    </source>
</evidence>
<keyword evidence="3" id="KW-0175">Coiled coil</keyword>
<dbReference type="PIRSF" id="PIRSF004555">
    <property type="entry name" value="UCP004555"/>
    <property type="match status" value="1"/>
</dbReference>
<comment type="subcellular location">
    <subcellularLocation>
        <location evidence="2">Cytoplasm</location>
        <location evidence="2">Nucleoid</location>
    </subcellularLocation>
</comment>
<evidence type="ECO:0000313" key="5">
    <source>
        <dbReference type="Proteomes" id="UP000182703"/>
    </source>
</evidence>
<dbReference type="Pfam" id="PF02575">
    <property type="entry name" value="YbaB_DNA_bd"/>
    <property type="match status" value="1"/>
</dbReference>
<comment type="function">
    <text evidence="2">Binds to DNA and alters its conformation. May be involved in regulation of gene expression, nucleoid organization and DNA protection.</text>
</comment>
<evidence type="ECO:0000313" key="4">
    <source>
        <dbReference type="EMBL" id="APF38663.1"/>
    </source>
</evidence>
<reference evidence="4 5" key="1">
    <citation type="submission" date="2016-11" db="EMBL/GenBank/DDBJ databases">
        <title>Complete genome sequence of the aerobically denitrifying bacterium Chelatococcus daeguensis TAD1.</title>
        <authorList>
            <person name="Yang Y."/>
            <person name="Huang S."/>
            <person name="Lin E."/>
        </authorList>
    </citation>
    <scope>NUCLEOTIDE SEQUENCE [LARGE SCALE GENOMIC DNA]</scope>
    <source>
        <strain evidence="4 5">TAD1</strain>
    </source>
</reference>
<keyword evidence="2" id="KW-0963">Cytoplasm</keyword>
<dbReference type="Proteomes" id="UP000182703">
    <property type="component" value="Chromosome"/>
</dbReference>
<accession>A0AAC9NZZ7</accession>
<protein>
    <recommendedName>
        <fullName evidence="2">Nucleoid-associated protein BOQ54_16150</fullName>
    </recommendedName>
</protein>
<comment type="similarity">
    <text evidence="2">Belongs to the YbaB/EbfC family.</text>
</comment>
<dbReference type="PANTHER" id="PTHR33449">
    <property type="entry name" value="NUCLEOID-ASSOCIATED PROTEIN YBAB"/>
    <property type="match status" value="1"/>
</dbReference>
<feature type="coiled-coil region" evidence="3">
    <location>
        <begin position="4"/>
        <end position="31"/>
    </location>
</feature>
<dbReference type="GO" id="GO:0005829">
    <property type="term" value="C:cytosol"/>
    <property type="evidence" value="ECO:0007669"/>
    <property type="project" value="TreeGrafter"/>
</dbReference>
<dbReference type="Gene3D" id="3.30.1310.10">
    <property type="entry name" value="Nucleoid-associated protein YbaB-like domain"/>
    <property type="match status" value="1"/>
</dbReference>
<keyword evidence="1 2" id="KW-0238">DNA-binding</keyword>
<name>A0AAC9NZZ7_9HYPH</name>
<sequence>MKDLMGLMKQAQAMQQKMADMQAELGNLEVEGTAGGGVVSIRMTAKGEVRAVSIDPSLMNADEKEILEDLLVAASNDARQKGERLAQERMAELTKGLPLPPGMKLPF</sequence>
<dbReference type="HAMAP" id="MF_00274">
    <property type="entry name" value="DNA_YbaB_EbfC"/>
    <property type="match status" value="1"/>
</dbReference>
<gene>
    <name evidence="4" type="ORF">BOQ54_16150</name>
</gene>
<evidence type="ECO:0000256" key="3">
    <source>
        <dbReference type="SAM" id="Coils"/>
    </source>
</evidence>
<dbReference type="PANTHER" id="PTHR33449:SF1">
    <property type="entry name" value="NUCLEOID-ASSOCIATED PROTEIN YBAB"/>
    <property type="match status" value="1"/>
</dbReference>
<evidence type="ECO:0000256" key="1">
    <source>
        <dbReference type="ARBA" id="ARBA00023125"/>
    </source>
</evidence>
<dbReference type="NCBIfam" id="TIGR00103">
    <property type="entry name" value="DNA_YbaB_EbfC"/>
    <property type="match status" value="1"/>
</dbReference>
<dbReference type="InterPro" id="IPR036894">
    <property type="entry name" value="YbaB-like_sf"/>
</dbReference>